<sequence>MKLMKWVGGHFGRSRRKGKRDGEKEQPRENLERLEPLSHANCYPQQVVTQLPRGCYTPQLFPRHERKVPNIRTSFLDLAAAHDVNSPRQRSRIRTNPWLSCTRSSICGSVDSGWSGSSFSSSSEASDVKETRNRTPSVPWISSSSTRSGRDVNSLTTLQTSCQTGWDAKEPYRLYSNPNTIKSNFKSQPSLERVNYWLAPPGLTPCYKSEANVCTFEVENPFSENCHSSEDICKNSITEESFSSDVDSACGTSISITPLSETVANDVSDLAESLDDKVKRLIVERHFVEEKITRIREEEQLDNEQKLRLHQELLEYRRDLVMRTLKGLRLRVEQQNEQLRRSFSKNQELRTNEAKI</sequence>
<accession>A0ABM1RWE5</accession>
<feature type="region of interest" description="Disordered" evidence="1">
    <location>
        <begin position="111"/>
        <end position="152"/>
    </location>
</feature>
<dbReference type="GeneID" id="106476002"/>
<dbReference type="RefSeq" id="XP_022235700.1">
    <property type="nucleotide sequence ID" value="XM_022379992.1"/>
</dbReference>
<evidence type="ECO:0000313" key="2">
    <source>
        <dbReference type="Proteomes" id="UP000694941"/>
    </source>
</evidence>
<feature type="region of interest" description="Disordered" evidence="1">
    <location>
        <begin position="1"/>
        <end position="35"/>
    </location>
</feature>
<keyword evidence="2" id="KW-1185">Reference proteome</keyword>
<protein>
    <submittedName>
        <fullName evidence="3">Uncharacterized protein LOC106476002</fullName>
    </submittedName>
</protein>
<proteinExistence type="predicted"/>
<evidence type="ECO:0000313" key="3">
    <source>
        <dbReference type="RefSeq" id="XP_022235700.1"/>
    </source>
</evidence>
<organism evidence="2 3">
    <name type="scientific">Limulus polyphemus</name>
    <name type="common">Atlantic horseshoe crab</name>
    <dbReference type="NCBI Taxonomy" id="6850"/>
    <lineage>
        <taxon>Eukaryota</taxon>
        <taxon>Metazoa</taxon>
        <taxon>Ecdysozoa</taxon>
        <taxon>Arthropoda</taxon>
        <taxon>Chelicerata</taxon>
        <taxon>Merostomata</taxon>
        <taxon>Xiphosura</taxon>
        <taxon>Limulidae</taxon>
        <taxon>Limulus</taxon>
    </lineage>
</organism>
<feature type="compositionally biased region" description="Basic and acidic residues" evidence="1">
    <location>
        <begin position="20"/>
        <end position="35"/>
    </location>
</feature>
<feature type="compositionally biased region" description="Polar residues" evidence="1">
    <location>
        <begin position="134"/>
        <end position="152"/>
    </location>
</feature>
<reference evidence="3" key="1">
    <citation type="submission" date="2025-08" db="UniProtKB">
        <authorList>
            <consortium name="RefSeq"/>
        </authorList>
    </citation>
    <scope>IDENTIFICATION</scope>
    <source>
        <tissue evidence="3">Muscle</tissue>
    </source>
</reference>
<evidence type="ECO:0000256" key="1">
    <source>
        <dbReference type="SAM" id="MobiDB-lite"/>
    </source>
</evidence>
<name>A0ABM1RWE5_LIMPO</name>
<gene>
    <name evidence="3" type="primary">LOC106476002</name>
</gene>
<feature type="compositionally biased region" description="Low complexity" evidence="1">
    <location>
        <begin position="111"/>
        <end position="125"/>
    </location>
</feature>
<dbReference type="Proteomes" id="UP000694941">
    <property type="component" value="Unplaced"/>
</dbReference>